<keyword evidence="6" id="KW-0378">Hydrolase</keyword>
<evidence type="ECO:0000256" key="3">
    <source>
        <dbReference type="ARBA" id="ARBA00022723"/>
    </source>
</evidence>
<protein>
    <submittedName>
        <fullName evidence="6">HAD family hydrolase</fullName>
    </submittedName>
</protein>
<comment type="similarity">
    <text evidence="2">Belongs to the HAD-like hydrolase superfamily. CbbY/CbbZ/Gph/YieH family.</text>
</comment>
<evidence type="ECO:0000256" key="5">
    <source>
        <dbReference type="ARBA" id="ARBA00023277"/>
    </source>
</evidence>
<dbReference type="EMBL" id="LZDD01000001">
    <property type="protein sequence ID" value="OJF72726.1"/>
    <property type="molecule type" value="Genomic_DNA"/>
</dbReference>
<dbReference type="SFLD" id="SFLDG01135">
    <property type="entry name" value="C1.5.6:_HAD__Beta-PGM__Phospha"/>
    <property type="match status" value="1"/>
</dbReference>
<dbReference type="InterPro" id="IPR006439">
    <property type="entry name" value="HAD-SF_hydro_IA"/>
</dbReference>
<evidence type="ECO:0000256" key="4">
    <source>
        <dbReference type="ARBA" id="ARBA00022842"/>
    </source>
</evidence>
<dbReference type="InterPro" id="IPR051600">
    <property type="entry name" value="Beta-PGM-like"/>
</dbReference>
<dbReference type="Proteomes" id="UP000182015">
    <property type="component" value="Unassembled WGS sequence"/>
</dbReference>
<dbReference type="GO" id="GO:0046872">
    <property type="term" value="F:metal ion binding"/>
    <property type="evidence" value="ECO:0007669"/>
    <property type="project" value="UniProtKB-KW"/>
</dbReference>
<dbReference type="AlphaFoldDB" id="A0A1L8MPR4"/>
<dbReference type="Pfam" id="PF13419">
    <property type="entry name" value="HAD_2"/>
    <property type="match status" value="1"/>
</dbReference>
<evidence type="ECO:0000313" key="7">
    <source>
        <dbReference type="Proteomes" id="UP000182015"/>
    </source>
</evidence>
<keyword evidence="4" id="KW-0460">Magnesium</keyword>
<evidence type="ECO:0000313" key="6">
    <source>
        <dbReference type="EMBL" id="OJF72726.1"/>
    </source>
</evidence>
<dbReference type="NCBIfam" id="TIGR01509">
    <property type="entry name" value="HAD-SF-IA-v3"/>
    <property type="match status" value="1"/>
</dbReference>
<dbReference type="PANTHER" id="PTHR46193:SF18">
    <property type="entry name" value="HEXITOL PHOSPHATASE B"/>
    <property type="match status" value="1"/>
</dbReference>
<comment type="caution">
    <text evidence="6">The sequence shown here is derived from an EMBL/GenBank/DDBJ whole genome shotgun (WGS) entry which is preliminary data.</text>
</comment>
<dbReference type="STRING" id="1856638.A9Q68_04045"/>
<evidence type="ECO:0000256" key="1">
    <source>
        <dbReference type="ARBA" id="ARBA00001946"/>
    </source>
</evidence>
<organism evidence="6 7">
    <name type="scientific">Streptococcus bovimastitidis</name>
    <dbReference type="NCBI Taxonomy" id="1856638"/>
    <lineage>
        <taxon>Bacteria</taxon>
        <taxon>Bacillati</taxon>
        <taxon>Bacillota</taxon>
        <taxon>Bacilli</taxon>
        <taxon>Lactobacillales</taxon>
        <taxon>Streptococcaceae</taxon>
        <taxon>Streptococcus</taxon>
    </lineage>
</organism>
<dbReference type="SFLD" id="SFLDG01129">
    <property type="entry name" value="C1.5:_HAD__Beta-PGM__Phosphata"/>
    <property type="match status" value="1"/>
</dbReference>
<dbReference type="InterPro" id="IPR023214">
    <property type="entry name" value="HAD_sf"/>
</dbReference>
<dbReference type="Gene3D" id="1.10.150.240">
    <property type="entry name" value="Putative phosphatase, domain 2"/>
    <property type="match status" value="1"/>
</dbReference>
<name>A0A1L8MPR4_9STRE</name>
<keyword evidence="7" id="KW-1185">Reference proteome</keyword>
<reference evidence="7" key="1">
    <citation type="submission" date="2016-06" db="EMBL/GenBank/DDBJ databases">
        <authorList>
            <person name="de Vries S.P.W."/>
            <person name="Hadjirin N.F."/>
            <person name="Lay E.M."/>
            <person name="Zadoks R.N."/>
            <person name="Peacock S.J."/>
            <person name="Parkhill J."/>
            <person name="Grant A.J."/>
            <person name="Mcdougall S."/>
            <person name="Holmes M.A."/>
        </authorList>
    </citation>
    <scope>NUCLEOTIDE SEQUENCE [LARGE SCALE GENOMIC DNA]</scope>
    <source>
        <strain evidence="7">NZ1587</strain>
    </source>
</reference>
<dbReference type="OrthoDB" id="9797743at2"/>
<dbReference type="PRINTS" id="PR00413">
    <property type="entry name" value="HADHALOGNASE"/>
</dbReference>
<proteinExistence type="inferred from homology"/>
<dbReference type="InterPro" id="IPR023198">
    <property type="entry name" value="PGP-like_dom2"/>
</dbReference>
<dbReference type="GO" id="GO:0016787">
    <property type="term" value="F:hydrolase activity"/>
    <property type="evidence" value="ECO:0007669"/>
    <property type="project" value="UniProtKB-KW"/>
</dbReference>
<keyword evidence="3" id="KW-0479">Metal-binding</keyword>
<sequence length="212" mass="23813">MYKAIIFDMDGVIFDTEGFYYQRRKTFLDSKGISIEHMEAKEFIGGNLQQVWQKILSENEHVGQADAFHQEYEDYKAKHRAPYAQIIFPEVRQALADLKAAGLKLALASNTQKNDVLFALESASILSYFDIVLSREDVDSPKPQPDIYLKAAGLLEIDKADSLIIEDSQKGISAGKSAGMQVWAIKDKQYGIDQSQADQLIDHLGQVPEKVL</sequence>
<accession>A0A1L8MPR4</accession>
<comment type="cofactor">
    <cofactor evidence="1">
        <name>Mg(2+)</name>
        <dbReference type="ChEBI" id="CHEBI:18420"/>
    </cofactor>
</comment>
<gene>
    <name evidence="6" type="ORF">A9Q68_04045</name>
</gene>
<dbReference type="SUPFAM" id="SSF56784">
    <property type="entry name" value="HAD-like"/>
    <property type="match status" value="1"/>
</dbReference>
<dbReference type="SFLD" id="SFLDS00003">
    <property type="entry name" value="Haloacid_Dehalogenase"/>
    <property type="match status" value="1"/>
</dbReference>
<evidence type="ECO:0000256" key="2">
    <source>
        <dbReference type="ARBA" id="ARBA00006171"/>
    </source>
</evidence>
<dbReference type="Gene3D" id="3.40.50.1000">
    <property type="entry name" value="HAD superfamily/HAD-like"/>
    <property type="match status" value="1"/>
</dbReference>
<keyword evidence="5" id="KW-0119">Carbohydrate metabolism</keyword>
<dbReference type="CDD" id="cd07505">
    <property type="entry name" value="HAD_BPGM-like"/>
    <property type="match status" value="1"/>
</dbReference>
<dbReference type="PANTHER" id="PTHR46193">
    <property type="entry name" value="6-PHOSPHOGLUCONATE PHOSPHATASE"/>
    <property type="match status" value="1"/>
</dbReference>
<dbReference type="InterPro" id="IPR041492">
    <property type="entry name" value="HAD_2"/>
</dbReference>
<dbReference type="InterPro" id="IPR036412">
    <property type="entry name" value="HAD-like_sf"/>
</dbReference>
<dbReference type="RefSeq" id="WP_071793409.1">
    <property type="nucleotide sequence ID" value="NZ_LZDD01000001.1"/>
</dbReference>